<dbReference type="InterPro" id="IPR006048">
    <property type="entry name" value="A-amylase/branching_C"/>
</dbReference>
<dbReference type="AlphaFoldDB" id="A0AAT9HJK9"/>
<sequence length="50" mass="5441">MIAWQEILNTDAAHYGGGDVTNPDPVMPEDGRVRLTLPPLATIWLTPLAL</sequence>
<proteinExistence type="predicted"/>
<dbReference type="GO" id="GO:0043169">
    <property type="term" value="F:cation binding"/>
    <property type="evidence" value="ECO:0007669"/>
    <property type="project" value="InterPro"/>
</dbReference>
<dbReference type="GO" id="GO:0005975">
    <property type="term" value="P:carbohydrate metabolic process"/>
    <property type="evidence" value="ECO:0007669"/>
    <property type="project" value="InterPro"/>
</dbReference>
<organism evidence="2">
    <name type="scientific">Streptomyces haneummycinicus</name>
    <dbReference type="NCBI Taxonomy" id="3074435"/>
    <lineage>
        <taxon>Bacteria</taxon>
        <taxon>Bacillati</taxon>
        <taxon>Actinomycetota</taxon>
        <taxon>Actinomycetes</taxon>
        <taxon>Kitasatosporales</taxon>
        <taxon>Streptomycetaceae</taxon>
        <taxon>Streptomyces</taxon>
    </lineage>
</organism>
<reference evidence="2" key="1">
    <citation type="submission" date="2024-06" db="EMBL/GenBank/DDBJ databases">
        <authorList>
            <consortium name="consrtm"/>
            <person name="Uemura M."/>
            <person name="Terahara T."/>
        </authorList>
    </citation>
    <scope>NUCLEOTIDE SEQUENCE</scope>
    <source>
        <strain evidence="2">KM77-8</strain>
    </source>
</reference>
<name>A0AAT9HJK9_9ACTN</name>
<reference evidence="2" key="2">
    <citation type="submission" date="2024-07" db="EMBL/GenBank/DDBJ databases">
        <title>Streptomyces haneummycinica sp. nov., a new antibiotic-producing actinobacterium isolated from marine sediment.</title>
        <authorList>
            <person name="Uemura M."/>
            <person name="Hamada M."/>
            <person name="Hirano S."/>
            <person name="Kobayashi K."/>
            <person name="Ohshiro T."/>
            <person name="Kobayashi T."/>
            <person name="Terahara T."/>
        </authorList>
    </citation>
    <scope>NUCLEOTIDE SEQUENCE</scope>
    <source>
        <strain evidence="2">KM77-8</strain>
    </source>
</reference>
<dbReference type="GO" id="GO:0003824">
    <property type="term" value="F:catalytic activity"/>
    <property type="evidence" value="ECO:0007669"/>
    <property type="project" value="InterPro"/>
</dbReference>
<evidence type="ECO:0000259" key="1">
    <source>
        <dbReference type="Pfam" id="PF02806"/>
    </source>
</evidence>
<dbReference type="Gene3D" id="2.60.40.1180">
    <property type="entry name" value="Golgi alpha-mannosidase II"/>
    <property type="match status" value="1"/>
</dbReference>
<dbReference type="InterPro" id="IPR013780">
    <property type="entry name" value="Glyco_hydro_b"/>
</dbReference>
<protein>
    <recommendedName>
        <fullName evidence="1">Alpha-amylase/branching enzyme C-terminal all beta domain-containing protein</fullName>
    </recommendedName>
</protein>
<dbReference type="SUPFAM" id="SSF51011">
    <property type="entry name" value="Glycosyl hydrolase domain"/>
    <property type="match status" value="1"/>
</dbReference>
<accession>A0AAT9HJK9</accession>
<dbReference type="Pfam" id="PF02806">
    <property type="entry name" value="Alpha-amylase_C"/>
    <property type="match status" value="1"/>
</dbReference>
<feature type="domain" description="Alpha-amylase/branching enzyme C-terminal all beta" evidence="1">
    <location>
        <begin position="4"/>
        <end position="46"/>
    </location>
</feature>
<gene>
    <name evidence="2" type="ORF">SHKM778_40840</name>
</gene>
<evidence type="ECO:0000313" key="2">
    <source>
        <dbReference type="EMBL" id="BFO17696.1"/>
    </source>
</evidence>
<dbReference type="EMBL" id="AP035768">
    <property type="protein sequence ID" value="BFO17696.1"/>
    <property type="molecule type" value="Genomic_DNA"/>
</dbReference>